<gene>
    <name evidence="1" type="ORF">DSO57_1011953</name>
</gene>
<reference evidence="1" key="1">
    <citation type="submission" date="2022-04" db="EMBL/GenBank/DDBJ databases">
        <title>Genome of the entomopathogenic fungus Entomophthora muscae.</title>
        <authorList>
            <person name="Elya C."/>
            <person name="Lovett B.R."/>
            <person name="Lee E."/>
            <person name="Macias A.M."/>
            <person name="Hajek A.E."/>
            <person name="De Bivort B.L."/>
            <person name="Kasson M.T."/>
            <person name="De Fine Licht H.H."/>
            <person name="Stajich J.E."/>
        </authorList>
    </citation>
    <scope>NUCLEOTIDE SEQUENCE</scope>
    <source>
        <strain evidence="1">Berkeley</strain>
    </source>
</reference>
<proteinExistence type="predicted"/>
<dbReference type="Proteomes" id="UP001165960">
    <property type="component" value="Unassembled WGS sequence"/>
</dbReference>
<sequence length="304" mass="33936">MPAGNTCASLLKAAERCDSWPYPSSDVASQTDEQQLLLKTTLELRLEDGVTKVGLIVKEVAKLLEEYNSLKESKKETPVFIFSEKYVKFHSELNSEEKRTLAVREMVDYWREKDCLECLRGWRNETYPVYYTNRVFNDSLAFTLERAASWAFGVATFGVHVNGYTHDSQTGELKLWVARRSPTKATWPNYLDNTCAGGISHGDGVFETVVKECHEEGNIPKELVSKARSAGAVTYTSYTSLGVSPETQYVYDLELPASFVPAPNDGEVGAFYLMGVDEAISKLKEGEFKPNCGMGKYASVHADI</sequence>
<protein>
    <submittedName>
        <fullName evidence="1">Uncharacterized protein</fullName>
    </submittedName>
</protein>
<accession>A0ACC2U4P5</accession>
<organism evidence="1 2">
    <name type="scientific">Entomophthora muscae</name>
    <dbReference type="NCBI Taxonomy" id="34485"/>
    <lineage>
        <taxon>Eukaryota</taxon>
        <taxon>Fungi</taxon>
        <taxon>Fungi incertae sedis</taxon>
        <taxon>Zoopagomycota</taxon>
        <taxon>Entomophthoromycotina</taxon>
        <taxon>Entomophthoromycetes</taxon>
        <taxon>Entomophthorales</taxon>
        <taxon>Entomophthoraceae</taxon>
        <taxon>Entomophthora</taxon>
    </lineage>
</organism>
<comment type="caution">
    <text evidence="1">The sequence shown here is derived from an EMBL/GenBank/DDBJ whole genome shotgun (WGS) entry which is preliminary data.</text>
</comment>
<keyword evidence="2" id="KW-1185">Reference proteome</keyword>
<evidence type="ECO:0000313" key="2">
    <source>
        <dbReference type="Proteomes" id="UP001165960"/>
    </source>
</evidence>
<dbReference type="EMBL" id="QTSX02001462">
    <property type="protein sequence ID" value="KAJ9081705.1"/>
    <property type="molecule type" value="Genomic_DNA"/>
</dbReference>
<evidence type="ECO:0000313" key="1">
    <source>
        <dbReference type="EMBL" id="KAJ9081705.1"/>
    </source>
</evidence>
<name>A0ACC2U4P5_9FUNG</name>